<dbReference type="Gene3D" id="3.30.420.10">
    <property type="entry name" value="Ribonuclease H-like superfamily/Ribonuclease H"/>
    <property type="match status" value="1"/>
</dbReference>
<evidence type="ECO:0000259" key="4">
    <source>
        <dbReference type="SMART" id="SM00479"/>
    </source>
</evidence>
<sequence>MIVITLTKVPPSLRGDLTKWYQEVQTGVYVGNVSARIRDKLWDRILRDIGSGQATMVFNAQNELGYQFKTTRQDHEVIDFDGLPLLKHLSTTEAPLKPGFSNAAHYHRARMNTRQVTTAPVIEKPSAFVVLDVETTGLDATLDQMIAIGAARFVPGEAVQSFYHLIQIEQQLPAEIVSLTGITDDELAQKGVPLATVLMALKDFIQMRPIIGYHVGFDEKFITMAVRTLDQDKWANKFIDLMPVVKRVDRFLDSYQLGAVLKRYGIVNSQPHNALADAQATMRLALKLIKNGHLEIPKA</sequence>
<dbReference type="InterPro" id="IPR036397">
    <property type="entry name" value="RNaseH_sf"/>
</dbReference>
<dbReference type="EMBL" id="JBHTON010000028">
    <property type="protein sequence ID" value="MFD1485328.1"/>
    <property type="molecule type" value="Genomic_DNA"/>
</dbReference>
<dbReference type="Pfam" id="PF00929">
    <property type="entry name" value="RNase_T"/>
    <property type="match status" value="1"/>
</dbReference>
<dbReference type="Proteomes" id="UP001597252">
    <property type="component" value="Unassembled WGS sequence"/>
</dbReference>
<reference evidence="6" key="1">
    <citation type="journal article" date="2019" name="Int. J. Syst. Evol. Microbiol.">
        <title>The Global Catalogue of Microorganisms (GCM) 10K type strain sequencing project: providing services to taxonomists for standard genome sequencing and annotation.</title>
        <authorList>
            <consortium name="The Broad Institute Genomics Platform"/>
            <consortium name="The Broad Institute Genome Sequencing Center for Infectious Disease"/>
            <person name="Wu L."/>
            <person name="Ma J."/>
        </authorList>
    </citation>
    <scope>NUCLEOTIDE SEQUENCE [LARGE SCALE GENOMIC DNA]</scope>
    <source>
        <strain evidence="6">CCM 8903</strain>
    </source>
</reference>
<keyword evidence="3" id="KW-0269">Exonuclease</keyword>
<dbReference type="PANTHER" id="PTHR30231:SF4">
    <property type="entry name" value="PROTEIN NEN2"/>
    <property type="match status" value="1"/>
</dbReference>
<dbReference type="CDD" id="cd06127">
    <property type="entry name" value="DEDDh"/>
    <property type="match status" value="1"/>
</dbReference>
<dbReference type="CDD" id="cd09755">
    <property type="entry name" value="Cas2_I-E"/>
    <property type="match status" value="1"/>
</dbReference>
<evidence type="ECO:0000256" key="3">
    <source>
        <dbReference type="ARBA" id="ARBA00022839"/>
    </source>
</evidence>
<dbReference type="Gene3D" id="3.30.70.240">
    <property type="match status" value="1"/>
</dbReference>
<feature type="domain" description="Exonuclease" evidence="4">
    <location>
        <begin position="127"/>
        <end position="294"/>
    </location>
</feature>
<keyword evidence="6" id="KW-1185">Reference proteome</keyword>
<accession>A0ABW4E7Y2</accession>
<dbReference type="SMART" id="SM00479">
    <property type="entry name" value="EXOIII"/>
    <property type="match status" value="1"/>
</dbReference>
<dbReference type="RefSeq" id="WP_125751405.1">
    <property type="nucleotide sequence ID" value="NZ_JBHTON010000028.1"/>
</dbReference>
<evidence type="ECO:0000256" key="1">
    <source>
        <dbReference type="ARBA" id="ARBA00022722"/>
    </source>
</evidence>
<dbReference type="NCBIfam" id="TIGR01873">
    <property type="entry name" value="cas_CT1978"/>
    <property type="match status" value="1"/>
</dbReference>
<evidence type="ECO:0000256" key="2">
    <source>
        <dbReference type="ARBA" id="ARBA00022801"/>
    </source>
</evidence>
<dbReference type="InterPro" id="IPR010152">
    <property type="entry name" value="CRISPR-assoc_prot_Cas2_sub"/>
</dbReference>
<gene>
    <name evidence="5" type="primary">cas2e</name>
    <name evidence="5" type="ORF">ACFQ5J_08810</name>
</gene>
<keyword evidence="2" id="KW-0378">Hydrolase</keyword>
<organism evidence="5 6">
    <name type="scientific">Lacticaseibacillus baoqingensis</name>
    <dbReference type="NCBI Taxonomy" id="2486013"/>
    <lineage>
        <taxon>Bacteria</taxon>
        <taxon>Bacillati</taxon>
        <taxon>Bacillota</taxon>
        <taxon>Bacilli</taxon>
        <taxon>Lactobacillales</taxon>
        <taxon>Lactobacillaceae</taxon>
        <taxon>Lacticaseibacillus</taxon>
    </lineage>
</organism>
<dbReference type="InterPro" id="IPR013520">
    <property type="entry name" value="Ribonucl_H"/>
</dbReference>
<dbReference type="Pfam" id="PF09707">
    <property type="entry name" value="Cas_Cas2CT1978"/>
    <property type="match status" value="1"/>
</dbReference>
<dbReference type="NCBIfam" id="TIGR00573">
    <property type="entry name" value="dnaq"/>
    <property type="match status" value="1"/>
</dbReference>
<protein>
    <submittedName>
        <fullName evidence="5">Type I-E CRISPR-associated endoribonuclease Cas2e</fullName>
    </submittedName>
</protein>
<comment type="caution">
    <text evidence="5">The sequence shown here is derived from an EMBL/GenBank/DDBJ whole genome shotgun (WGS) entry which is preliminary data.</text>
</comment>
<keyword evidence="1" id="KW-0540">Nuclease</keyword>
<dbReference type="InterPro" id="IPR006054">
    <property type="entry name" value="DnaQ"/>
</dbReference>
<evidence type="ECO:0000313" key="5">
    <source>
        <dbReference type="EMBL" id="MFD1485328.1"/>
    </source>
</evidence>
<dbReference type="PANTHER" id="PTHR30231">
    <property type="entry name" value="DNA POLYMERASE III SUBUNIT EPSILON"/>
    <property type="match status" value="1"/>
</dbReference>
<dbReference type="SUPFAM" id="SSF53098">
    <property type="entry name" value="Ribonuclease H-like"/>
    <property type="match status" value="1"/>
</dbReference>
<name>A0ABW4E7Y2_9LACO</name>
<evidence type="ECO:0000313" key="6">
    <source>
        <dbReference type="Proteomes" id="UP001597252"/>
    </source>
</evidence>
<proteinExistence type="predicted"/>
<dbReference type="InterPro" id="IPR012337">
    <property type="entry name" value="RNaseH-like_sf"/>
</dbReference>